<gene>
    <name evidence="4" type="ORF">DFR24_0429</name>
</gene>
<dbReference type="PANTHER" id="PTHR42877">
    <property type="entry name" value="L-ORNITHINE N(5)-MONOOXYGENASE-RELATED"/>
    <property type="match status" value="1"/>
</dbReference>
<evidence type="ECO:0000256" key="1">
    <source>
        <dbReference type="ARBA" id="ARBA00022630"/>
    </source>
</evidence>
<keyword evidence="2" id="KW-0274">FAD</keyword>
<dbReference type="Gene3D" id="3.50.50.60">
    <property type="entry name" value="FAD/NAD(P)-binding domain"/>
    <property type="match status" value="2"/>
</dbReference>
<accession>A0A4S3K1F4</accession>
<comment type="caution">
    <text evidence="4">The sequence shown here is derived from an EMBL/GenBank/DDBJ whole genome shotgun (WGS) entry which is preliminary data.</text>
</comment>
<dbReference type="GO" id="GO:0050660">
    <property type="term" value="F:flavin adenine dinucleotide binding"/>
    <property type="evidence" value="ECO:0007669"/>
    <property type="project" value="InterPro"/>
</dbReference>
<keyword evidence="3" id="KW-0560">Oxidoreductase</keyword>
<keyword evidence="5" id="KW-1185">Reference proteome</keyword>
<dbReference type="EMBL" id="SOBT01000008">
    <property type="protein sequence ID" value="TDU31071.1"/>
    <property type="molecule type" value="Genomic_DNA"/>
</dbReference>
<reference evidence="4 5" key="1">
    <citation type="submission" date="2019-03" db="EMBL/GenBank/DDBJ databases">
        <title>Genomic Encyclopedia of Type Strains, Phase IV (KMG-IV): sequencing the most valuable type-strain genomes for metagenomic binning, comparative biology and taxonomic classification.</title>
        <authorList>
            <person name="Goeker M."/>
        </authorList>
    </citation>
    <scope>NUCLEOTIDE SEQUENCE [LARGE SCALE GENOMIC DNA]</scope>
    <source>
        <strain evidence="4 5">DSM 26377</strain>
    </source>
</reference>
<dbReference type="OrthoDB" id="312624at2"/>
<proteinExistence type="predicted"/>
<dbReference type="InterPro" id="IPR051209">
    <property type="entry name" value="FAD-bind_Monooxygenase_sf"/>
</dbReference>
<dbReference type="InterPro" id="IPR036188">
    <property type="entry name" value="FAD/NAD-bd_sf"/>
</dbReference>
<dbReference type="SUPFAM" id="SSF51905">
    <property type="entry name" value="FAD/NAD(P)-binding domain"/>
    <property type="match status" value="1"/>
</dbReference>
<dbReference type="AlphaFoldDB" id="A0A4S3K1F4"/>
<dbReference type="Pfam" id="PF00743">
    <property type="entry name" value="FMO-like"/>
    <property type="match status" value="1"/>
</dbReference>
<dbReference type="PANTHER" id="PTHR42877:SF4">
    <property type="entry name" value="FAD_NAD(P)-BINDING DOMAIN-CONTAINING PROTEIN-RELATED"/>
    <property type="match status" value="1"/>
</dbReference>
<name>A0A4S3K1F4_9GAMM</name>
<evidence type="ECO:0000256" key="2">
    <source>
        <dbReference type="ARBA" id="ARBA00022827"/>
    </source>
</evidence>
<dbReference type="InterPro" id="IPR020946">
    <property type="entry name" value="Flavin_mOase-like"/>
</dbReference>
<keyword evidence="1" id="KW-0285">Flavoprotein</keyword>
<evidence type="ECO:0000313" key="5">
    <source>
        <dbReference type="Proteomes" id="UP000295341"/>
    </source>
</evidence>
<protein>
    <submittedName>
        <fullName evidence="4">Cation diffusion facilitator CzcD-associated flavoprotein CzcO</fullName>
    </submittedName>
</protein>
<dbReference type="Proteomes" id="UP000295341">
    <property type="component" value="Unassembled WGS sequence"/>
</dbReference>
<dbReference type="RefSeq" id="WP_133879690.1">
    <property type="nucleotide sequence ID" value="NZ_MWIN01000022.1"/>
</dbReference>
<evidence type="ECO:0000313" key="4">
    <source>
        <dbReference type="EMBL" id="TDU31071.1"/>
    </source>
</evidence>
<dbReference type="GO" id="GO:0004499">
    <property type="term" value="F:N,N-dimethylaniline monooxygenase activity"/>
    <property type="evidence" value="ECO:0007669"/>
    <property type="project" value="InterPro"/>
</dbReference>
<evidence type="ECO:0000256" key="3">
    <source>
        <dbReference type="ARBA" id="ARBA00023002"/>
    </source>
</evidence>
<sequence>MAFDFAERSGGASGTDFHTLIVGTGFAGLGMAIKLKEEGQDDFVILERAADVGGTWRDNNYPGCACDVQSHLYSFSFEQNPDWSRMFAKQGEIWAYLRACSEKHGLAPHLRFGADVTSARWNDELQKWSVSTRDGRTFTGRVLISGMGGLSNPVIPDLKGKSKFKGAQFHSAQWRHDVDLSGKRVAVIGTGASAIQFVPQIQKLAGRVDLYQRTPPWIVPKPDRAISAIERRLFKRFPLLQNLYRKGIYWMLESRILGFTVDPRLMKLFEVVARSHIKRQVKDPVLRAKLTPDYTIGCKRILISDDYYPALTQANVEVIADGVREIRANSVVADDGTEREVDVIIWGTGFQTADPVPRGVFFGRNGIDILDAWKNGAEAYKGTSVAGFPNLFFIVGPNTGLGHSSMVFMIESQVGYISDALKTMRQRSVATVEVRPEALREYNDRLQSRIGKAVWNTGGCQSWYLDRNGRNVTLWPGATWQFRRQTRRFDIERYVSEPVKVHGAA</sequence>
<organism evidence="4 5">
    <name type="scientific">Panacagrimonas perspica</name>
    <dbReference type="NCBI Taxonomy" id="381431"/>
    <lineage>
        <taxon>Bacteria</taxon>
        <taxon>Pseudomonadati</taxon>
        <taxon>Pseudomonadota</taxon>
        <taxon>Gammaproteobacteria</taxon>
        <taxon>Nevskiales</taxon>
        <taxon>Nevskiaceae</taxon>
        <taxon>Panacagrimonas</taxon>
    </lineage>
</organism>
<dbReference type="GO" id="GO:0050661">
    <property type="term" value="F:NADP binding"/>
    <property type="evidence" value="ECO:0007669"/>
    <property type="project" value="InterPro"/>
</dbReference>